<accession>A0A1N7EV91</accession>
<organism evidence="1 2">
    <name type="scientific">Micromonospora avicenniae</name>
    <dbReference type="NCBI Taxonomy" id="1198245"/>
    <lineage>
        <taxon>Bacteria</taxon>
        <taxon>Bacillati</taxon>
        <taxon>Actinomycetota</taxon>
        <taxon>Actinomycetes</taxon>
        <taxon>Micromonosporales</taxon>
        <taxon>Micromonosporaceae</taxon>
        <taxon>Micromonospora</taxon>
    </lineage>
</organism>
<reference evidence="1 2" key="1">
    <citation type="submission" date="2017-01" db="EMBL/GenBank/DDBJ databases">
        <authorList>
            <person name="Mah S.A."/>
            <person name="Swanson W.J."/>
            <person name="Moy G.W."/>
            <person name="Vacquier V.D."/>
        </authorList>
    </citation>
    <scope>NUCLEOTIDE SEQUENCE [LARGE SCALE GENOMIC DNA]</scope>
    <source>
        <strain evidence="1 2">DSM 45758</strain>
    </source>
</reference>
<dbReference type="AlphaFoldDB" id="A0A1N7EV91"/>
<name>A0A1N7EV91_9ACTN</name>
<dbReference type="Proteomes" id="UP000186004">
    <property type="component" value="Unassembled WGS sequence"/>
</dbReference>
<dbReference type="EMBL" id="FTNF01000027">
    <property type="protein sequence ID" value="SIR91986.1"/>
    <property type="molecule type" value="Genomic_DNA"/>
</dbReference>
<dbReference type="STRING" id="1198245.SAMN05444858_12761"/>
<sequence>MVPGEVIRGGISEEGRGSGRSPEVFKVLVVPKVAGRPGRCRPEVASRPGPGRRGPLAGRLDLIERNSAVLGFASVSSVD</sequence>
<evidence type="ECO:0000313" key="2">
    <source>
        <dbReference type="Proteomes" id="UP000186004"/>
    </source>
</evidence>
<proteinExistence type="predicted"/>
<keyword evidence="2" id="KW-1185">Reference proteome</keyword>
<protein>
    <submittedName>
        <fullName evidence="1">Uncharacterized protein</fullName>
    </submittedName>
</protein>
<evidence type="ECO:0000313" key="1">
    <source>
        <dbReference type="EMBL" id="SIR91986.1"/>
    </source>
</evidence>
<gene>
    <name evidence="1" type="ORF">SAMN05444858_12761</name>
</gene>